<evidence type="ECO:0000313" key="2">
    <source>
        <dbReference type="Proteomes" id="UP000054007"/>
    </source>
</evidence>
<dbReference type="Proteomes" id="UP000054007">
    <property type="component" value="Unassembled WGS sequence"/>
</dbReference>
<dbReference type="EMBL" id="KN880471">
    <property type="protein sequence ID" value="KIY70203.1"/>
    <property type="molecule type" value="Genomic_DNA"/>
</dbReference>
<accession>A0A0D7BI37</accession>
<evidence type="ECO:0000313" key="1">
    <source>
        <dbReference type="EMBL" id="KIY70203.1"/>
    </source>
</evidence>
<sequence>MRGSLDATRVVDNRPKHNERYQCTAIHIDQDNTVPLAKTFAQVLEFLATLQSRNICYKHVSLCYAHEKSDALYLSYKTVQNRPLSWKEGQRYPLRPHVLAAAALSATSPFQRESLATWELVVDEALTNFRRQLPVRERLAAITLRKMRHPSRSWEIVKGGHRNGDGKAKAFPND</sequence>
<keyword evidence="2" id="KW-1185">Reference proteome</keyword>
<organism evidence="1 2">
    <name type="scientific">Cylindrobasidium torrendii FP15055 ss-10</name>
    <dbReference type="NCBI Taxonomy" id="1314674"/>
    <lineage>
        <taxon>Eukaryota</taxon>
        <taxon>Fungi</taxon>
        <taxon>Dikarya</taxon>
        <taxon>Basidiomycota</taxon>
        <taxon>Agaricomycotina</taxon>
        <taxon>Agaricomycetes</taxon>
        <taxon>Agaricomycetidae</taxon>
        <taxon>Agaricales</taxon>
        <taxon>Marasmiineae</taxon>
        <taxon>Physalacriaceae</taxon>
        <taxon>Cylindrobasidium</taxon>
    </lineage>
</organism>
<gene>
    <name evidence="1" type="ORF">CYLTODRAFT_409030</name>
</gene>
<dbReference type="AlphaFoldDB" id="A0A0D7BI37"/>
<protein>
    <submittedName>
        <fullName evidence="1">Uncharacterized protein</fullName>
    </submittedName>
</protein>
<reference evidence="1 2" key="1">
    <citation type="journal article" date="2015" name="Fungal Genet. Biol.">
        <title>Evolution of novel wood decay mechanisms in Agaricales revealed by the genome sequences of Fistulina hepatica and Cylindrobasidium torrendii.</title>
        <authorList>
            <person name="Floudas D."/>
            <person name="Held B.W."/>
            <person name="Riley R."/>
            <person name="Nagy L.G."/>
            <person name="Koehler G."/>
            <person name="Ransdell A.S."/>
            <person name="Younus H."/>
            <person name="Chow J."/>
            <person name="Chiniquy J."/>
            <person name="Lipzen A."/>
            <person name="Tritt A."/>
            <person name="Sun H."/>
            <person name="Haridas S."/>
            <person name="LaButti K."/>
            <person name="Ohm R.A."/>
            <person name="Kues U."/>
            <person name="Blanchette R.A."/>
            <person name="Grigoriev I.V."/>
            <person name="Minto R.E."/>
            <person name="Hibbett D.S."/>
        </authorList>
    </citation>
    <scope>NUCLEOTIDE SEQUENCE [LARGE SCALE GENOMIC DNA]</scope>
    <source>
        <strain evidence="1 2">FP15055 ss-10</strain>
    </source>
</reference>
<proteinExistence type="predicted"/>
<name>A0A0D7BI37_9AGAR</name>